<feature type="domain" description="BTB" evidence="2">
    <location>
        <begin position="40"/>
        <end position="103"/>
    </location>
</feature>
<evidence type="ECO:0000313" key="4">
    <source>
        <dbReference type="Proteomes" id="UP000015241"/>
    </source>
</evidence>
<evidence type="ECO:0000313" key="3">
    <source>
        <dbReference type="EMBL" id="EPT05718.1"/>
    </source>
</evidence>
<dbReference type="InParanoid" id="S8ENM9"/>
<dbReference type="SMART" id="SM00225">
    <property type="entry name" value="BTB"/>
    <property type="match status" value="1"/>
</dbReference>
<dbReference type="STRING" id="743788.S8ENM9"/>
<dbReference type="Proteomes" id="UP000015241">
    <property type="component" value="Unassembled WGS sequence"/>
</dbReference>
<organism evidence="3 4">
    <name type="scientific">Fomitopsis schrenkii</name>
    <name type="common">Brown rot fungus</name>
    <dbReference type="NCBI Taxonomy" id="2126942"/>
    <lineage>
        <taxon>Eukaryota</taxon>
        <taxon>Fungi</taxon>
        <taxon>Dikarya</taxon>
        <taxon>Basidiomycota</taxon>
        <taxon>Agaricomycotina</taxon>
        <taxon>Agaricomycetes</taxon>
        <taxon>Polyporales</taxon>
        <taxon>Fomitopsis</taxon>
    </lineage>
</organism>
<accession>S8ENM9</accession>
<feature type="region of interest" description="Disordered" evidence="1">
    <location>
        <begin position="1"/>
        <end position="25"/>
    </location>
</feature>
<dbReference type="OrthoDB" id="3036049at2759"/>
<evidence type="ECO:0000259" key="2">
    <source>
        <dbReference type="PROSITE" id="PS50097"/>
    </source>
</evidence>
<gene>
    <name evidence="3" type="ORF">FOMPIDRAFT_113156</name>
</gene>
<dbReference type="SUPFAM" id="SSF54695">
    <property type="entry name" value="POZ domain"/>
    <property type="match status" value="1"/>
</dbReference>
<dbReference type="EMBL" id="KE504123">
    <property type="protein sequence ID" value="EPT05718.1"/>
    <property type="molecule type" value="Genomic_DNA"/>
</dbReference>
<dbReference type="PROSITE" id="PS50097">
    <property type="entry name" value="BTB"/>
    <property type="match status" value="1"/>
</dbReference>
<dbReference type="InterPro" id="IPR011333">
    <property type="entry name" value="SKP1/BTB/POZ_sf"/>
</dbReference>
<reference evidence="3 4" key="1">
    <citation type="journal article" date="2012" name="Science">
        <title>The Paleozoic origin of enzymatic lignin decomposition reconstructed from 31 fungal genomes.</title>
        <authorList>
            <person name="Floudas D."/>
            <person name="Binder M."/>
            <person name="Riley R."/>
            <person name="Barry K."/>
            <person name="Blanchette R.A."/>
            <person name="Henrissat B."/>
            <person name="Martinez A.T."/>
            <person name="Otillar R."/>
            <person name="Spatafora J.W."/>
            <person name="Yadav J.S."/>
            <person name="Aerts A."/>
            <person name="Benoit I."/>
            <person name="Boyd A."/>
            <person name="Carlson A."/>
            <person name="Copeland A."/>
            <person name="Coutinho P.M."/>
            <person name="de Vries R.P."/>
            <person name="Ferreira P."/>
            <person name="Findley K."/>
            <person name="Foster B."/>
            <person name="Gaskell J."/>
            <person name="Glotzer D."/>
            <person name="Gorecki P."/>
            <person name="Heitman J."/>
            <person name="Hesse C."/>
            <person name="Hori C."/>
            <person name="Igarashi K."/>
            <person name="Jurgens J.A."/>
            <person name="Kallen N."/>
            <person name="Kersten P."/>
            <person name="Kohler A."/>
            <person name="Kuees U."/>
            <person name="Kumar T.K.A."/>
            <person name="Kuo A."/>
            <person name="LaButti K."/>
            <person name="Larrondo L.F."/>
            <person name="Lindquist E."/>
            <person name="Ling A."/>
            <person name="Lombard V."/>
            <person name="Lucas S."/>
            <person name="Lundell T."/>
            <person name="Martin R."/>
            <person name="McLaughlin D.J."/>
            <person name="Morgenstern I."/>
            <person name="Morin E."/>
            <person name="Murat C."/>
            <person name="Nagy L.G."/>
            <person name="Nolan M."/>
            <person name="Ohm R.A."/>
            <person name="Patyshakuliyeva A."/>
            <person name="Rokas A."/>
            <person name="Ruiz-Duenas F.J."/>
            <person name="Sabat G."/>
            <person name="Salamov A."/>
            <person name="Samejima M."/>
            <person name="Schmutz J."/>
            <person name="Slot J.C."/>
            <person name="St John F."/>
            <person name="Stenlid J."/>
            <person name="Sun H."/>
            <person name="Sun S."/>
            <person name="Syed K."/>
            <person name="Tsang A."/>
            <person name="Wiebenga A."/>
            <person name="Young D."/>
            <person name="Pisabarro A."/>
            <person name="Eastwood D.C."/>
            <person name="Martin F."/>
            <person name="Cullen D."/>
            <person name="Grigoriev I.V."/>
            <person name="Hibbett D.S."/>
        </authorList>
    </citation>
    <scope>NUCLEOTIDE SEQUENCE</scope>
    <source>
        <strain evidence="4">FP-58527</strain>
    </source>
</reference>
<protein>
    <recommendedName>
        <fullName evidence="2">BTB domain-containing protein</fullName>
    </recommendedName>
</protein>
<sequence>MSHPSKRLRVQTSDAEEAMNDHGGSTKTVVQDKEVWFPDGNIDIVAEGTVFRVHRNVLSTHSEVFHDMLSIPQPTGTSDGAEHPIVEVSDTAEAIRHLLLVLYYCNPHFKAYEPAEYKVVSSLAHIAHKYQVKNALDDAMARIKAYYPDDLKRFSRLESLDDEHGVDIPLISDGLGDPVDVIRLARLVGDKSLLRPAFYRACQLSPWMLMGKQSPTDDSYDASQRFSDADLDRCIVGIAYLANARLWAQYYALNEPEGRPRRKCDCNHSVDAMQYAYLGDPPGPHVSCAAFERMDMEEWSRDLCGKCAREIDMRASEAHEIIWDTLPVVFGLGNT</sequence>
<name>S8ENM9_FOMSC</name>
<evidence type="ECO:0000256" key="1">
    <source>
        <dbReference type="SAM" id="MobiDB-lite"/>
    </source>
</evidence>
<dbReference type="HOGENOM" id="CLU_033082_3_0_1"/>
<keyword evidence="4" id="KW-1185">Reference proteome</keyword>
<dbReference type="AlphaFoldDB" id="S8ENM9"/>
<dbReference type="CDD" id="cd18186">
    <property type="entry name" value="BTB_POZ_ZBTB_KLHL-like"/>
    <property type="match status" value="1"/>
</dbReference>
<dbReference type="InterPro" id="IPR000210">
    <property type="entry name" value="BTB/POZ_dom"/>
</dbReference>
<dbReference type="Pfam" id="PF00651">
    <property type="entry name" value="BTB"/>
    <property type="match status" value="1"/>
</dbReference>
<proteinExistence type="predicted"/>
<dbReference type="Gene3D" id="3.30.710.10">
    <property type="entry name" value="Potassium Channel Kv1.1, Chain A"/>
    <property type="match status" value="1"/>
</dbReference>